<sequence>MIKEEWYAVFGTLAGEKDDPVHTNPTMVYYPVKSLSEAIKIKNKQEHNDKETLAYLKQEGVSSCHLQYKKYFITRTTNWEILENNKDL</sequence>
<organism evidence="1">
    <name type="scientific">marine sediment metagenome</name>
    <dbReference type="NCBI Taxonomy" id="412755"/>
    <lineage>
        <taxon>unclassified sequences</taxon>
        <taxon>metagenomes</taxon>
        <taxon>ecological metagenomes</taxon>
    </lineage>
</organism>
<dbReference type="EMBL" id="LAZR01008967">
    <property type="protein sequence ID" value="KKM75510.1"/>
    <property type="molecule type" value="Genomic_DNA"/>
</dbReference>
<name>A0A0F9MFX3_9ZZZZ</name>
<dbReference type="AlphaFoldDB" id="A0A0F9MFX3"/>
<comment type="caution">
    <text evidence="1">The sequence shown here is derived from an EMBL/GenBank/DDBJ whole genome shotgun (WGS) entry which is preliminary data.</text>
</comment>
<reference evidence="1" key="1">
    <citation type="journal article" date="2015" name="Nature">
        <title>Complex archaea that bridge the gap between prokaryotes and eukaryotes.</title>
        <authorList>
            <person name="Spang A."/>
            <person name="Saw J.H."/>
            <person name="Jorgensen S.L."/>
            <person name="Zaremba-Niedzwiedzka K."/>
            <person name="Martijn J."/>
            <person name="Lind A.E."/>
            <person name="van Eijk R."/>
            <person name="Schleper C."/>
            <person name="Guy L."/>
            <person name="Ettema T.J."/>
        </authorList>
    </citation>
    <scope>NUCLEOTIDE SEQUENCE</scope>
</reference>
<proteinExistence type="predicted"/>
<accession>A0A0F9MFX3</accession>
<evidence type="ECO:0000313" key="1">
    <source>
        <dbReference type="EMBL" id="KKM75510.1"/>
    </source>
</evidence>
<protein>
    <submittedName>
        <fullName evidence="1">Uncharacterized protein</fullName>
    </submittedName>
</protein>
<gene>
    <name evidence="1" type="ORF">LCGC14_1389590</name>
</gene>